<feature type="compositionally biased region" description="Low complexity" evidence="1">
    <location>
        <begin position="111"/>
        <end position="123"/>
    </location>
</feature>
<gene>
    <name evidence="3" type="ORF">H0G86_011565</name>
</gene>
<reference evidence="3 4" key="1">
    <citation type="journal article" date="2021" name="BMC Genomics">
        <title>Telomere-to-telomere genome assembly of asparaginase-producing Trichoderma simmonsii.</title>
        <authorList>
            <person name="Chung D."/>
            <person name="Kwon Y.M."/>
            <person name="Yang Y."/>
        </authorList>
    </citation>
    <scope>NUCLEOTIDE SEQUENCE [LARGE SCALE GENOMIC DNA]</scope>
    <source>
        <strain evidence="3 4">GH-Sj1</strain>
    </source>
</reference>
<name>A0A8G0LRQ4_9HYPO</name>
<evidence type="ECO:0000313" key="4">
    <source>
        <dbReference type="Proteomes" id="UP000826661"/>
    </source>
</evidence>
<sequence>MVYCGQMYISIKLALINYGTYWSHQLQQYLVSNIPVNYLRADQMARETPSLELTNHLKQLYHAYRHTKDIDQKGNFFSSVCHQVCRPQPSFAARNRETIVRYLHESADKGTNTSSSDTDATSNQSKKGYYTIRPLREDEIEFGTDEQVAPAGFATASELKQKAETEGWVGMRVDLWDVEVGKEDSEQRLIKVHYWWRKEEDGWIQILHDILSIGPRDGTEGSEGDVLE</sequence>
<feature type="domain" description="SnoaL-like" evidence="2">
    <location>
        <begin position="49"/>
        <end position="220"/>
    </location>
</feature>
<evidence type="ECO:0000313" key="3">
    <source>
        <dbReference type="EMBL" id="QYT04661.1"/>
    </source>
</evidence>
<protein>
    <recommendedName>
        <fullName evidence="2">SnoaL-like domain-containing protein</fullName>
    </recommendedName>
</protein>
<proteinExistence type="predicted"/>
<keyword evidence="4" id="KW-1185">Reference proteome</keyword>
<dbReference type="Pfam" id="PF26528">
    <property type="entry name" value="SnoaL_6"/>
    <property type="match status" value="1"/>
</dbReference>
<accession>A0A8G0LRQ4</accession>
<feature type="region of interest" description="Disordered" evidence="1">
    <location>
        <begin position="106"/>
        <end position="128"/>
    </location>
</feature>
<dbReference type="EMBL" id="CP075869">
    <property type="protein sequence ID" value="QYT04661.1"/>
    <property type="molecule type" value="Genomic_DNA"/>
</dbReference>
<evidence type="ECO:0000256" key="1">
    <source>
        <dbReference type="SAM" id="MobiDB-lite"/>
    </source>
</evidence>
<dbReference type="AlphaFoldDB" id="A0A8G0LRQ4"/>
<organism evidence="3 4">
    <name type="scientific">Trichoderma simmonsii</name>
    <dbReference type="NCBI Taxonomy" id="1491479"/>
    <lineage>
        <taxon>Eukaryota</taxon>
        <taxon>Fungi</taxon>
        <taxon>Dikarya</taxon>
        <taxon>Ascomycota</taxon>
        <taxon>Pezizomycotina</taxon>
        <taxon>Sordariomycetes</taxon>
        <taxon>Hypocreomycetidae</taxon>
        <taxon>Hypocreales</taxon>
        <taxon>Hypocreaceae</taxon>
        <taxon>Trichoderma</taxon>
    </lineage>
</organism>
<dbReference type="Proteomes" id="UP000826661">
    <property type="component" value="Chromosome VI"/>
</dbReference>
<dbReference type="InterPro" id="IPR058931">
    <property type="entry name" value="SnoaL_6"/>
</dbReference>
<evidence type="ECO:0000259" key="2">
    <source>
        <dbReference type="Pfam" id="PF26528"/>
    </source>
</evidence>